<protein>
    <submittedName>
        <fullName evidence="2">Uncharacterized protein</fullName>
    </submittedName>
</protein>
<accession>A0A5J4TE70</accession>
<reference evidence="2 3" key="1">
    <citation type="submission" date="2019-03" db="EMBL/GenBank/DDBJ databases">
        <title>Single cell metagenomics reveals metabolic interactions within the superorganism composed of flagellate Streblomastix strix and complex community of Bacteroidetes bacteria on its surface.</title>
        <authorList>
            <person name="Treitli S.C."/>
            <person name="Kolisko M."/>
            <person name="Husnik F."/>
            <person name="Keeling P."/>
            <person name="Hampl V."/>
        </authorList>
    </citation>
    <scope>NUCLEOTIDE SEQUENCE [LARGE SCALE GENOMIC DNA]</scope>
    <source>
        <strain evidence="2">ST1C</strain>
    </source>
</reference>
<keyword evidence="1" id="KW-0812">Transmembrane</keyword>
<comment type="caution">
    <text evidence="2">The sequence shown here is derived from an EMBL/GenBank/DDBJ whole genome shotgun (WGS) entry which is preliminary data.</text>
</comment>
<dbReference type="Proteomes" id="UP000324800">
    <property type="component" value="Unassembled WGS sequence"/>
</dbReference>
<feature type="transmembrane region" description="Helical" evidence="1">
    <location>
        <begin position="32"/>
        <end position="57"/>
    </location>
</feature>
<proteinExistence type="predicted"/>
<gene>
    <name evidence="2" type="ORF">EZS28_048006</name>
</gene>
<evidence type="ECO:0000313" key="3">
    <source>
        <dbReference type="Proteomes" id="UP000324800"/>
    </source>
</evidence>
<name>A0A5J4TE70_9EUKA</name>
<keyword evidence="1" id="KW-1133">Transmembrane helix</keyword>
<dbReference type="AlphaFoldDB" id="A0A5J4TE70"/>
<evidence type="ECO:0000256" key="1">
    <source>
        <dbReference type="SAM" id="Phobius"/>
    </source>
</evidence>
<evidence type="ECO:0000313" key="2">
    <source>
        <dbReference type="EMBL" id="KAA6356467.1"/>
    </source>
</evidence>
<keyword evidence="1" id="KW-0472">Membrane</keyword>
<organism evidence="2 3">
    <name type="scientific">Streblomastix strix</name>
    <dbReference type="NCBI Taxonomy" id="222440"/>
    <lineage>
        <taxon>Eukaryota</taxon>
        <taxon>Metamonada</taxon>
        <taxon>Preaxostyla</taxon>
        <taxon>Oxymonadida</taxon>
        <taxon>Streblomastigidae</taxon>
        <taxon>Streblomastix</taxon>
    </lineage>
</organism>
<feature type="non-terminal residue" evidence="2">
    <location>
        <position position="1"/>
    </location>
</feature>
<dbReference type="EMBL" id="SNRW01032924">
    <property type="protein sequence ID" value="KAA6356467.1"/>
    <property type="molecule type" value="Genomic_DNA"/>
</dbReference>
<sequence length="58" mass="5924">KDIGVGKPLKITVGEGAEGVTYDIPFFETIQVFGSGVSVVRAALGLIAAVLVLPALLL</sequence>